<comment type="similarity">
    <text evidence="1">Belongs to the acetyltransferase family.</text>
</comment>
<dbReference type="InterPro" id="IPR051016">
    <property type="entry name" value="Diverse_Substrate_AcTransf"/>
</dbReference>
<proteinExistence type="inferred from homology"/>
<organism evidence="5 6">
    <name type="scientific">Rubinisphaera brasiliensis (strain ATCC 49424 / DSM 5305 / JCM 21570 / IAM 15109 / NBRC 103401 / IFAM 1448)</name>
    <name type="common">Planctomyces brasiliensis</name>
    <dbReference type="NCBI Taxonomy" id="756272"/>
    <lineage>
        <taxon>Bacteria</taxon>
        <taxon>Pseudomonadati</taxon>
        <taxon>Planctomycetota</taxon>
        <taxon>Planctomycetia</taxon>
        <taxon>Planctomycetales</taxon>
        <taxon>Planctomycetaceae</taxon>
        <taxon>Rubinisphaera</taxon>
    </lineage>
</organism>
<feature type="domain" description="N-acetyltransferase" evidence="4">
    <location>
        <begin position="7"/>
        <end position="155"/>
    </location>
</feature>
<dbReference type="CDD" id="cd04301">
    <property type="entry name" value="NAT_SF"/>
    <property type="match status" value="1"/>
</dbReference>
<reference evidence="6" key="1">
    <citation type="submission" date="2011-02" db="EMBL/GenBank/DDBJ databases">
        <title>The complete genome of Planctomyces brasiliensis DSM 5305.</title>
        <authorList>
            <person name="Lucas S."/>
            <person name="Copeland A."/>
            <person name="Lapidus A."/>
            <person name="Bruce D."/>
            <person name="Goodwin L."/>
            <person name="Pitluck S."/>
            <person name="Kyrpides N."/>
            <person name="Mavromatis K."/>
            <person name="Pagani I."/>
            <person name="Ivanova N."/>
            <person name="Ovchinnikova G."/>
            <person name="Lu M."/>
            <person name="Detter J.C."/>
            <person name="Han C."/>
            <person name="Land M."/>
            <person name="Hauser L."/>
            <person name="Markowitz V."/>
            <person name="Cheng J.-F."/>
            <person name="Hugenholtz P."/>
            <person name="Woyke T."/>
            <person name="Wu D."/>
            <person name="Tindall B."/>
            <person name="Pomrenke H.G."/>
            <person name="Brambilla E."/>
            <person name="Klenk H.-P."/>
            <person name="Eisen J.A."/>
        </authorList>
    </citation>
    <scope>NUCLEOTIDE SEQUENCE [LARGE SCALE GENOMIC DNA]</scope>
    <source>
        <strain evidence="6">ATCC 49424 / DSM 5305 / JCM 21570 / NBRC 103401 / IFAM 1448</strain>
    </source>
</reference>
<protein>
    <submittedName>
        <fullName evidence="5">Diamine N-acetyltransferase</fullName>
        <ecNumber evidence="5">2.3.1.57</ecNumber>
    </submittedName>
</protein>
<dbReference type="EC" id="2.3.1.57" evidence="5"/>
<dbReference type="Gene3D" id="3.40.630.30">
    <property type="match status" value="1"/>
</dbReference>
<dbReference type="eggNOG" id="COG0456">
    <property type="taxonomic scope" value="Bacteria"/>
</dbReference>
<dbReference type="STRING" id="756272.Plabr_0434"/>
<dbReference type="Proteomes" id="UP000006860">
    <property type="component" value="Chromosome"/>
</dbReference>
<sequence>MTDPTSAMIRPATVDDMPQVLGLIQELAEYEKMSDEVVATVADLEQTLFGPAQSAACLVATVEARVVGMAIFFTNYSTFLAKPGLYLEDLYVQPAFRGKGIGKGLLTAVAKQAVTRNCGRMEWSVLNWNQPAIDFYESLGARPMSGWTVYRLTGDALQQVGGGPSLS</sequence>
<dbReference type="KEGG" id="pbs:Plabr_0434"/>
<evidence type="ECO:0000256" key="2">
    <source>
        <dbReference type="ARBA" id="ARBA00022679"/>
    </source>
</evidence>
<dbReference type="RefSeq" id="WP_013626805.1">
    <property type="nucleotide sequence ID" value="NC_015174.1"/>
</dbReference>
<keyword evidence="6" id="KW-1185">Reference proteome</keyword>
<dbReference type="SUPFAM" id="SSF55729">
    <property type="entry name" value="Acyl-CoA N-acyltransferases (Nat)"/>
    <property type="match status" value="1"/>
</dbReference>
<name>F0SS50_RUBBR</name>
<dbReference type="EMBL" id="CP002546">
    <property type="protein sequence ID" value="ADY58061.1"/>
    <property type="molecule type" value="Genomic_DNA"/>
</dbReference>
<keyword evidence="2 5" id="KW-0808">Transferase</keyword>
<dbReference type="InterPro" id="IPR016181">
    <property type="entry name" value="Acyl_CoA_acyltransferase"/>
</dbReference>
<dbReference type="GO" id="GO:0004145">
    <property type="term" value="F:diamine N-acetyltransferase activity"/>
    <property type="evidence" value="ECO:0007669"/>
    <property type="project" value="UniProtKB-EC"/>
</dbReference>
<dbReference type="PANTHER" id="PTHR10545:SF29">
    <property type="entry name" value="GH14572P-RELATED"/>
    <property type="match status" value="1"/>
</dbReference>
<keyword evidence="3 5" id="KW-0012">Acyltransferase</keyword>
<accession>F0SS50</accession>
<evidence type="ECO:0000256" key="1">
    <source>
        <dbReference type="ARBA" id="ARBA00008694"/>
    </source>
</evidence>
<dbReference type="AlphaFoldDB" id="F0SS50"/>
<dbReference type="InterPro" id="IPR000182">
    <property type="entry name" value="GNAT_dom"/>
</dbReference>
<dbReference type="Pfam" id="PF00583">
    <property type="entry name" value="Acetyltransf_1"/>
    <property type="match status" value="1"/>
</dbReference>
<dbReference type="PROSITE" id="PS51186">
    <property type="entry name" value="GNAT"/>
    <property type="match status" value="1"/>
</dbReference>
<dbReference type="OrthoDB" id="9792929at2"/>
<dbReference type="FunFam" id="3.40.630.30:FF:000064">
    <property type="entry name" value="GNAT family acetyltransferase"/>
    <property type="match status" value="1"/>
</dbReference>
<evidence type="ECO:0000313" key="6">
    <source>
        <dbReference type="Proteomes" id="UP000006860"/>
    </source>
</evidence>
<evidence type="ECO:0000313" key="5">
    <source>
        <dbReference type="EMBL" id="ADY58061.1"/>
    </source>
</evidence>
<dbReference type="PANTHER" id="PTHR10545">
    <property type="entry name" value="DIAMINE N-ACETYLTRANSFERASE"/>
    <property type="match status" value="1"/>
</dbReference>
<evidence type="ECO:0000256" key="3">
    <source>
        <dbReference type="ARBA" id="ARBA00023315"/>
    </source>
</evidence>
<evidence type="ECO:0000259" key="4">
    <source>
        <dbReference type="PROSITE" id="PS51186"/>
    </source>
</evidence>
<gene>
    <name evidence="5" type="ordered locus">Plabr_0434</name>
</gene>
<dbReference type="HOGENOM" id="CLU_013985_41_3_0"/>